<dbReference type="InterPro" id="IPR015947">
    <property type="entry name" value="PUA-like_sf"/>
</dbReference>
<dbReference type="InterPro" id="IPR029063">
    <property type="entry name" value="SAM-dependent_MTases_sf"/>
</dbReference>
<dbReference type="CDD" id="cd21150">
    <property type="entry name" value="PUA_NSun6-like"/>
    <property type="match status" value="1"/>
</dbReference>
<dbReference type="InterPro" id="IPR001678">
    <property type="entry name" value="MeTrfase_RsmB-F_NOP2_dom"/>
</dbReference>
<feature type="domain" description="SAM-dependent MTase RsmB/NOP-type" evidence="7">
    <location>
        <begin position="153"/>
        <end position="466"/>
    </location>
</feature>
<evidence type="ECO:0000313" key="8">
    <source>
        <dbReference type="EnsemblMetazoa" id="XP_030846429"/>
    </source>
</evidence>
<dbReference type="PANTHER" id="PTHR22807">
    <property type="entry name" value="NOP2 YEAST -RELATED NOL1/NOP2/FMU SUN DOMAIN-CONTAINING"/>
    <property type="match status" value="1"/>
</dbReference>
<evidence type="ECO:0000256" key="6">
    <source>
        <dbReference type="PROSITE-ProRule" id="PRU01023"/>
    </source>
</evidence>
<accession>A0A7M7P756</accession>
<keyword evidence="3 6" id="KW-0808">Transferase</keyword>
<proteinExistence type="inferred from homology"/>
<dbReference type="CDD" id="cd02440">
    <property type="entry name" value="AdoMet_MTases"/>
    <property type="match status" value="1"/>
</dbReference>
<dbReference type="Pfam" id="PF01189">
    <property type="entry name" value="Methyltr_RsmB-F"/>
    <property type="match status" value="1"/>
</dbReference>
<keyword evidence="5 6" id="KW-0694">RNA-binding</keyword>
<dbReference type="Gene3D" id="2.30.130.10">
    <property type="entry name" value="PUA domain"/>
    <property type="match status" value="1"/>
</dbReference>
<dbReference type="GO" id="GO:0008173">
    <property type="term" value="F:RNA methyltransferase activity"/>
    <property type="evidence" value="ECO:0007669"/>
    <property type="project" value="InterPro"/>
</dbReference>
<organism evidence="8 9">
    <name type="scientific">Strongylocentrotus purpuratus</name>
    <name type="common">Purple sea urchin</name>
    <dbReference type="NCBI Taxonomy" id="7668"/>
    <lineage>
        <taxon>Eukaryota</taxon>
        <taxon>Metazoa</taxon>
        <taxon>Echinodermata</taxon>
        <taxon>Eleutherozoa</taxon>
        <taxon>Echinozoa</taxon>
        <taxon>Echinoidea</taxon>
        <taxon>Euechinoidea</taxon>
        <taxon>Echinacea</taxon>
        <taxon>Camarodonta</taxon>
        <taxon>Echinidea</taxon>
        <taxon>Strongylocentrotidae</taxon>
        <taxon>Strongylocentrotus</taxon>
    </lineage>
</organism>
<dbReference type="InParanoid" id="A0A7M7P756"/>
<dbReference type="GO" id="GO:0001510">
    <property type="term" value="P:RNA methylation"/>
    <property type="evidence" value="ECO:0000318"/>
    <property type="project" value="GO_Central"/>
</dbReference>
<sequence>MNRFHLQFKHEIDEHLSKEFDKITCKLDEEGDGETKGNWFSQLLKTLPIPPAYTIVRVNDLSSDREEVHQLLQKHINKQYEHKPFAPPTVVPHPLLRDVLVIPSGHQRDDAELKPDSKEVIVDLACGMAVLRGAEVFAPGVMAAPVAMNRGDTVAVYSDVKGLCRRGMTTRFEGERLFLGNGRAMMSRHDIMVATSSPSGTAVVMIDPVFDCPSLNAVLPSKIFLQNLPSIIVGHVLNPQPGENVLDMCAAPGGKTTHIATLMKDQGRVIALDKASKKIARIEGYAAALHLTCIRAYYFDATKACATKSEILKGKEDFHPPFPEMTFDRILLDAPCSGLGQRPTIYNKMSLSEVQSYPALQHKLFSAAVRLLREGGTLVYSTCTITPEENEGLVAWALQKHPQMRLEKQEPHFGGPGLPVPGLSSEDQEKVKRFTPASHLAGFNQGRTVSCNEDTIGFFIAKFVKLTDR</sequence>
<keyword evidence="2 6" id="KW-0489">Methyltransferase</keyword>
<dbReference type="PROSITE" id="PS01153">
    <property type="entry name" value="NOL1_NOP2_SUN"/>
    <property type="match status" value="1"/>
</dbReference>
<dbReference type="Gene3D" id="3.40.50.150">
    <property type="entry name" value="Vaccinia Virus protein VP39"/>
    <property type="match status" value="1"/>
</dbReference>
<reference evidence="8" key="2">
    <citation type="submission" date="2021-01" db="UniProtKB">
        <authorList>
            <consortium name="EnsemblMetazoa"/>
        </authorList>
    </citation>
    <scope>IDENTIFICATION</scope>
</reference>
<dbReference type="SUPFAM" id="SSF53335">
    <property type="entry name" value="S-adenosyl-L-methionine-dependent methyltransferases"/>
    <property type="match status" value="1"/>
</dbReference>
<dbReference type="Proteomes" id="UP000007110">
    <property type="component" value="Unassembled WGS sequence"/>
</dbReference>
<dbReference type="SUPFAM" id="SSF88697">
    <property type="entry name" value="PUA domain-like"/>
    <property type="match status" value="1"/>
</dbReference>
<dbReference type="PROSITE" id="PS50890">
    <property type="entry name" value="PUA"/>
    <property type="match status" value="1"/>
</dbReference>
<dbReference type="GO" id="GO:0003723">
    <property type="term" value="F:RNA binding"/>
    <property type="evidence" value="ECO:0007669"/>
    <property type="project" value="UniProtKB-UniRule"/>
</dbReference>
<evidence type="ECO:0000256" key="2">
    <source>
        <dbReference type="ARBA" id="ARBA00022603"/>
    </source>
</evidence>
<feature type="binding site" evidence="6">
    <location>
        <position position="273"/>
    </location>
    <ligand>
        <name>S-adenosyl-L-methionine</name>
        <dbReference type="ChEBI" id="CHEBI:59789"/>
    </ligand>
</feature>
<keyword evidence="4 6" id="KW-0949">S-adenosyl-L-methionine</keyword>
<feature type="binding site" evidence="6">
    <location>
        <position position="300"/>
    </location>
    <ligand>
        <name>S-adenosyl-L-methionine</name>
        <dbReference type="ChEBI" id="CHEBI:59789"/>
    </ligand>
</feature>
<evidence type="ECO:0000256" key="4">
    <source>
        <dbReference type="ARBA" id="ARBA00022691"/>
    </source>
</evidence>
<dbReference type="InterPro" id="IPR049560">
    <property type="entry name" value="MeTrfase_RsmB-F_NOP2_cat"/>
</dbReference>
<dbReference type="FunCoup" id="A0A7M7P756">
    <property type="interactions" value="1228"/>
</dbReference>
<evidence type="ECO:0000313" key="9">
    <source>
        <dbReference type="Proteomes" id="UP000007110"/>
    </source>
</evidence>
<dbReference type="KEGG" id="spu:588467"/>
<dbReference type="OrthoDB" id="260824at2759"/>
<keyword evidence="9" id="KW-1185">Reference proteome</keyword>
<evidence type="ECO:0000256" key="3">
    <source>
        <dbReference type="ARBA" id="ARBA00022679"/>
    </source>
</evidence>
<dbReference type="PROSITE" id="PS51686">
    <property type="entry name" value="SAM_MT_RSMB_NOP"/>
    <property type="match status" value="1"/>
</dbReference>
<dbReference type="OMA" id="YQGAMLY"/>
<protein>
    <recommendedName>
        <fullName evidence="7">SAM-dependent MTase RsmB/NOP-type domain-containing protein</fullName>
    </recommendedName>
</protein>
<name>A0A7M7P756_STRPU</name>
<dbReference type="EnsemblMetazoa" id="XM_030990569">
    <property type="protein sequence ID" value="XP_030846429"/>
    <property type="gene ID" value="LOC588467"/>
</dbReference>
<feature type="binding site" evidence="6">
    <location>
        <begin position="249"/>
        <end position="255"/>
    </location>
    <ligand>
        <name>S-adenosyl-L-methionine</name>
        <dbReference type="ChEBI" id="CHEBI:59789"/>
    </ligand>
</feature>
<evidence type="ECO:0000256" key="5">
    <source>
        <dbReference type="ARBA" id="ARBA00022884"/>
    </source>
</evidence>
<feature type="binding site" evidence="6">
    <location>
        <position position="333"/>
    </location>
    <ligand>
        <name>S-adenosyl-L-methionine</name>
        <dbReference type="ChEBI" id="CHEBI:59789"/>
    </ligand>
</feature>
<dbReference type="RefSeq" id="XP_030846429.1">
    <property type="nucleotide sequence ID" value="XM_030990569.1"/>
</dbReference>
<dbReference type="InterPro" id="IPR023267">
    <property type="entry name" value="RCMT"/>
</dbReference>
<feature type="active site" description="Nucleophile" evidence="6">
    <location>
        <position position="383"/>
    </location>
</feature>
<comment type="similarity">
    <text evidence="1 6">Belongs to the class I-like SAM-binding methyltransferase superfamily. RsmB/NOP family.</text>
</comment>
<dbReference type="InterPro" id="IPR036974">
    <property type="entry name" value="PUA_sf"/>
</dbReference>
<dbReference type="AlphaFoldDB" id="A0A7M7P756"/>
<dbReference type="CTD" id="221078"/>
<evidence type="ECO:0000259" key="7">
    <source>
        <dbReference type="PROSITE" id="PS51686"/>
    </source>
</evidence>
<reference evidence="9" key="1">
    <citation type="submission" date="2015-02" db="EMBL/GenBank/DDBJ databases">
        <title>Genome sequencing for Strongylocentrotus purpuratus.</title>
        <authorList>
            <person name="Murali S."/>
            <person name="Liu Y."/>
            <person name="Vee V."/>
            <person name="English A."/>
            <person name="Wang M."/>
            <person name="Skinner E."/>
            <person name="Han Y."/>
            <person name="Muzny D.M."/>
            <person name="Worley K.C."/>
            <person name="Gibbs R.A."/>
        </authorList>
    </citation>
    <scope>NUCLEOTIDE SEQUENCE</scope>
</reference>
<dbReference type="PANTHER" id="PTHR22807:SF34">
    <property type="entry name" value="TRNA (CYTOSINE(72)-C(5))-METHYLTRANSFERASE NSUN6"/>
    <property type="match status" value="1"/>
</dbReference>
<dbReference type="PRINTS" id="PR02008">
    <property type="entry name" value="RCMTFAMILY"/>
</dbReference>
<evidence type="ECO:0000256" key="1">
    <source>
        <dbReference type="ARBA" id="ARBA00007494"/>
    </source>
</evidence>
<dbReference type="GeneID" id="588467"/>
<dbReference type="InterPro" id="IPR018314">
    <property type="entry name" value="RsmB/NOL1/NOP2-like_CS"/>
</dbReference>